<dbReference type="SUPFAM" id="SSF54427">
    <property type="entry name" value="NTF2-like"/>
    <property type="match status" value="1"/>
</dbReference>
<keyword evidence="1" id="KW-1133">Transmembrane helix</keyword>
<reference evidence="2 3" key="1">
    <citation type="journal article" date="2017" name="ISME J.">
        <title>Potential for microbial H2 and metal transformations associated with novel bacteria and archaea in deep terrestrial subsurface sediments.</title>
        <authorList>
            <person name="Hernsdorf A.W."/>
            <person name="Amano Y."/>
            <person name="Miyakawa K."/>
            <person name="Ise K."/>
            <person name="Suzuki Y."/>
            <person name="Anantharaman K."/>
            <person name="Probst A."/>
            <person name="Burstein D."/>
            <person name="Thomas B.C."/>
            <person name="Banfield J.F."/>
        </authorList>
    </citation>
    <scope>NUCLEOTIDE SEQUENCE [LARGE SCALE GENOMIC DNA]</scope>
    <source>
        <strain evidence="2">HGW-Wallbacteria-1</strain>
    </source>
</reference>
<dbReference type="AlphaFoldDB" id="A0A2N1PPJ1"/>
<dbReference type="InterPro" id="IPR032710">
    <property type="entry name" value="NTF2-like_dom_sf"/>
</dbReference>
<evidence type="ECO:0008006" key="4">
    <source>
        <dbReference type="Google" id="ProtNLM"/>
    </source>
</evidence>
<proteinExistence type="predicted"/>
<organism evidence="2 3">
    <name type="scientific">Candidatus Wallbacteria bacterium HGW-Wallbacteria-1</name>
    <dbReference type="NCBI Taxonomy" id="2013854"/>
    <lineage>
        <taxon>Bacteria</taxon>
        <taxon>Candidatus Walliibacteriota</taxon>
    </lineage>
</organism>
<sequence length="154" mass="17824">MSRKVLYALVIIIMAIAAIPGIGRYGINLFGISISLNSDKEYLEKSTYQFLESIKFKDFEKAAVYHHPERLKSRDIPALIEKRFMVKPELLDISSFEILLVEIDSTGDRARVKTRSRVSVLNSGKERDLDLIFYWQREKGKDGKWYMTLDSSLQ</sequence>
<dbReference type="Proteomes" id="UP000233256">
    <property type="component" value="Unassembled WGS sequence"/>
</dbReference>
<comment type="caution">
    <text evidence="2">The sequence shown here is derived from an EMBL/GenBank/DDBJ whole genome shotgun (WGS) entry which is preliminary data.</text>
</comment>
<evidence type="ECO:0000313" key="2">
    <source>
        <dbReference type="EMBL" id="PKK90257.1"/>
    </source>
</evidence>
<keyword evidence="1" id="KW-0472">Membrane</keyword>
<accession>A0A2N1PPJ1</accession>
<evidence type="ECO:0000256" key="1">
    <source>
        <dbReference type="SAM" id="Phobius"/>
    </source>
</evidence>
<gene>
    <name evidence="2" type="ORF">CVV64_09835</name>
</gene>
<feature type="transmembrane region" description="Helical" evidence="1">
    <location>
        <begin position="6"/>
        <end position="27"/>
    </location>
</feature>
<dbReference type="EMBL" id="PGXC01000006">
    <property type="protein sequence ID" value="PKK90257.1"/>
    <property type="molecule type" value="Genomic_DNA"/>
</dbReference>
<keyword evidence="1" id="KW-0812">Transmembrane</keyword>
<name>A0A2N1PPJ1_9BACT</name>
<evidence type="ECO:0000313" key="3">
    <source>
        <dbReference type="Proteomes" id="UP000233256"/>
    </source>
</evidence>
<protein>
    <recommendedName>
        <fullName evidence="4">DUF4440 domain-containing protein</fullName>
    </recommendedName>
</protein>